<protein>
    <submittedName>
        <fullName evidence="1">Phage protein</fullName>
    </submittedName>
</protein>
<proteinExistence type="predicted"/>
<accession>A0A0H3ZLN6</accession>
<sequence>MFQNLLIQKLRESTAWQELADGLEKLNAQVVEPHLTRLKNMPSVFTMHKDDIQVLFDELGQHFAVGQVKDEDIPLLLQQRQDEIHFKGHEYSLQKTFEREFLGIPMSYEPLYAPKDLNAHPYGSKLLLLRDIENEGLNRDDYFLTQRAVIFARLDQVKGKMGVHEFERLLASVAIPLIPTHICFDGQQYYLEALILGDYAIEPVVTGSSVTDTATKETQDHPIQIQIKDQSERVSDKLSIAESAQASYERSNLIAMDDYSLDSILLDINYNRGNH</sequence>
<evidence type="ECO:0000313" key="1">
    <source>
        <dbReference type="EMBL" id="AKN37068.1"/>
    </source>
</evidence>
<reference evidence="1" key="1">
    <citation type="journal article" date="2015" name="MBio">
        <title>Eco-Evolutionary Dynamics of Episomes among Ecologically Cohesive Bacterial Populations.</title>
        <authorList>
            <person name="Xue H."/>
            <person name="Cordero O.X."/>
            <person name="Camas F.M."/>
            <person name="Trimble W."/>
            <person name="Meyer F."/>
            <person name="Guglielmini J."/>
            <person name="Rocha E.P."/>
            <person name="Polz M.F."/>
        </authorList>
    </citation>
    <scope>NUCLEOTIDE SEQUENCE</scope>
    <source>
        <strain evidence="1">FF_61</strain>
    </source>
</reference>
<dbReference type="AlphaFoldDB" id="A0A0H3ZLN6"/>
<name>A0A0H3ZLN6_9VIBR</name>
<dbReference type="EMBL" id="KP795522">
    <property type="protein sequence ID" value="AKN37068.1"/>
    <property type="molecule type" value="Genomic_DNA"/>
</dbReference>
<organism evidence="1">
    <name type="scientific">Vibrio cyclitrophicus</name>
    <dbReference type="NCBI Taxonomy" id="47951"/>
    <lineage>
        <taxon>Bacteria</taxon>
        <taxon>Pseudomonadati</taxon>
        <taxon>Pseudomonadota</taxon>
        <taxon>Gammaproteobacteria</taxon>
        <taxon>Vibrionales</taxon>
        <taxon>Vibrionaceae</taxon>
        <taxon>Vibrio</taxon>
    </lineage>
</organism>